<dbReference type="AlphaFoldDB" id="A0A2B7YQL6"/>
<name>A0A2B7YQL6_9EURO</name>
<proteinExistence type="predicted"/>
<keyword evidence="2" id="KW-1185">Reference proteome</keyword>
<dbReference type="Proteomes" id="UP000226031">
    <property type="component" value="Unassembled WGS sequence"/>
</dbReference>
<sequence length="40" mass="4709">NIKTITHYSYITLTVRDIYLIIKIAKTLKSDYFSDTDDII</sequence>
<comment type="caution">
    <text evidence="1">The sequence shown here is derived from an EMBL/GenBank/DDBJ whole genome shotgun (WGS) entry which is preliminary data.</text>
</comment>
<accession>A0A2B7YQL6</accession>
<organism evidence="1 2">
    <name type="scientific">[Emmonsia] crescens</name>
    <dbReference type="NCBI Taxonomy" id="73230"/>
    <lineage>
        <taxon>Eukaryota</taxon>
        <taxon>Fungi</taxon>
        <taxon>Dikarya</taxon>
        <taxon>Ascomycota</taxon>
        <taxon>Pezizomycotina</taxon>
        <taxon>Eurotiomycetes</taxon>
        <taxon>Eurotiomycetidae</taxon>
        <taxon>Onygenales</taxon>
        <taxon>Ajellomycetaceae</taxon>
        <taxon>Emergomyces</taxon>
    </lineage>
</organism>
<protein>
    <submittedName>
        <fullName evidence="1">Uncharacterized protein</fullName>
    </submittedName>
</protein>
<evidence type="ECO:0000313" key="1">
    <source>
        <dbReference type="EMBL" id="PGH23450.1"/>
    </source>
</evidence>
<reference evidence="1 2" key="1">
    <citation type="submission" date="2017-10" db="EMBL/GenBank/DDBJ databases">
        <title>Comparative genomics in systemic dimorphic fungi from Ajellomycetaceae.</title>
        <authorList>
            <person name="Munoz J.F."/>
            <person name="Mcewen J.G."/>
            <person name="Clay O.K."/>
            <person name="Cuomo C.A."/>
        </authorList>
    </citation>
    <scope>NUCLEOTIDE SEQUENCE [LARGE SCALE GENOMIC DNA]</scope>
    <source>
        <strain evidence="1 2">UAMH4076</strain>
    </source>
</reference>
<evidence type="ECO:0000313" key="2">
    <source>
        <dbReference type="Proteomes" id="UP000226031"/>
    </source>
</evidence>
<dbReference type="EMBL" id="PDND01000997">
    <property type="protein sequence ID" value="PGH23450.1"/>
    <property type="molecule type" value="Genomic_DNA"/>
</dbReference>
<feature type="non-terminal residue" evidence="1">
    <location>
        <position position="1"/>
    </location>
</feature>
<gene>
    <name evidence="1" type="ORF">GX50_08985</name>
</gene>